<proteinExistence type="predicted"/>
<keyword evidence="1" id="KW-1133">Transmembrane helix</keyword>
<keyword evidence="1" id="KW-0472">Membrane</keyword>
<dbReference type="AlphaFoldDB" id="A0A8H4V7T9"/>
<dbReference type="EMBL" id="JAAVMX010000003">
    <property type="protein sequence ID" value="KAF4511144.1"/>
    <property type="molecule type" value="Genomic_DNA"/>
</dbReference>
<dbReference type="OrthoDB" id="192832at2759"/>
<evidence type="ECO:0000313" key="3">
    <source>
        <dbReference type="Proteomes" id="UP000557566"/>
    </source>
</evidence>
<feature type="transmembrane region" description="Helical" evidence="1">
    <location>
        <begin position="50"/>
        <end position="71"/>
    </location>
</feature>
<name>A0A8H4V7T9_9HYPO</name>
<organism evidence="2 3">
    <name type="scientific">Ophiocordyceps sinensis</name>
    <dbReference type="NCBI Taxonomy" id="72228"/>
    <lineage>
        <taxon>Eukaryota</taxon>
        <taxon>Fungi</taxon>
        <taxon>Dikarya</taxon>
        <taxon>Ascomycota</taxon>
        <taxon>Pezizomycotina</taxon>
        <taxon>Sordariomycetes</taxon>
        <taxon>Hypocreomycetidae</taxon>
        <taxon>Hypocreales</taxon>
        <taxon>Ophiocordycipitaceae</taxon>
        <taxon>Ophiocordyceps</taxon>
    </lineage>
</organism>
<accession>A0A8H4V7T9</accession>
<evidence type="ECO:0000256" key="1">
    <source>
        <dbReference type="SAM" id="Phobius"/>
    </source>
</evidence>
<dbReference type="Proteomes" id="UP000557566">
    <property type="component" value="Unassembled WGS sequence"/>
</dbReference>
<evidence type="ECO:0000313" key="2">
    <source>
        <dbReference type="EMBL" id="KAF4511144.1"/>
    </source>
</evidence>
<gene>
    <name evidence="2" type="ORF">G6O67_002966</name>
</gene>
<reference evidence="2 3" key="1">
    <citation type="journal article" date="2020" name="Genome Biol. Evol.">
        <title>A new high-quality draft genome assembly of the Chinese cordyceps Ophiocordyceps sinensis.</title>
        <authorList>
            <person name="Shu R."/>
            <person name="Zhang J."/>
            <person name="Meng Q."/>
            <person name="Zhang H."/>
            <person name="Zhou G."/>
            <person name="Li M."/>
            <person name="Wu P."/>
            <person name="Zhao Y."/>
            <person name="Chen C."/>
            <person name="Qin Q."/>
        </authorList>
    </citation>
    <scope>NUCLEOTIDE SEQUENCE [LARGE SCALE GENOMIC DNA]</scope>
    <source>
        <strain evidence="2 3">IOZ07</strain>
    </source>
</reference>
<sequence length="144" mass="16333">MERMRHDGHEPLTEAPPPYDDIVFSRGGRGAGQARASIPWWNPRYWRKRAWIELATVAAVAVVIVVAVAVVESKKNAYPDYAPIAYGLSDRYGGETFFRPVQLLYRLRCCPGLREPSVQECGFVRCSPHCVMPSQRLPWTTLRS</sequence>
<keyword evidence="1" id="KW-0812">Transmembrane</keyword>
<keyword evidence="3" id="KW-1185">Reference proteome</keyword>
<comment type="caution">
    <text evidence="2">The sequence shown here is derived from an EMBL/GenBank/DDBJ whole genome shotgun (WGS) entry which is preliminary data.</text>
</comment>
<protein>
    <submittedName>
        <fullName evidence="2">Uncharacterized protein</fullName>
    </submittedName>
</protein>